<dbReference type="RefSeq" id="WP_253241065.1">
    <property type="nucleotide sequence ID" value="NZ_JAMYJR010000033.1"/>
</dbReference>
<proteinExistence type="predicted"/>
<sequence length="420" mass="45557">MNHAPLEGSGLEFVKRDGRWADLERLRSGNPMYDATIEEVRGRRIRVGDHWLADFASCNYLGFDLEPEIMDAIAPEVARWGTHPSWSRLLGNPALYPQIEEKLTALLDAPDTLVLPTITHIHMSVLPILAGKGMVFLDSQAHKTIYDGSMYARGLGATVQRFRANDHEHLRELLAAAPAGISKIVAMDGVNSMTGNAPDLKAFAAVAREYGALLYVDDAHGFGVIGERGANEKSPYGLKGNAIVKYSGETYDNVVLVGGFSKSYSSLLAFLALPTWLKNHLKVSAPPYLYSGPAPTASLATVNAGLDLNEKRGDDIRADLYRKTMKVLDHVRALNVFTPNTGNTPVIELPLAAGEDIDAVGKLLWDRGIYVTLAAYPLVPHDQVGFRAQVTAANSDEELDELNAVITELAAAGKLRSAAE</sequence>
<organism evidence="6 7">
    <name type="scientific">Paractinoplanes aksuensis</name>
    <dbReference type="NCBI Taxonomy" id="2939490"/>
    <lineage>
        <taxon>Bacteria</taxon>
        <taxon>Bacillati</taxon>
        <taxon>Actinomycetota</taxon>
        <taxon>Actinomycetes</taxon>
        <taxon>Micromonosporales</taxon>
        <taxon>Micromonosporaceae</taxon>
        <taxon>Paractinoplanes</taxon>
    </lineage>
</organism>
<dbReference type="Gene3D" id="3.40.640.10">
    <property type="entry name" value="Type I PLP-dependent aspartate aminotransferase-like (Major domain)"/>
    <property type="match status" value="1"/>
</dbReference>
<dbReference type="InterPro" id="IPR015422">
    <property type="entry name" value="PyrdxlP-dep_Trfase_small"/>
</dbReference>
<feature type="domain" description="Aminotransferase class I/classII large" evidence="5">
    <location>
        <begin position="90"/>
        <end position="403"/>
    </location>
</feature>
<dbReference type="InterPro" id="IPR050087">
    <property type="entry name" value="AON_synthase_class-II"/>
</dbReference>
<evidence type="ECO:0000259" key="5">
    <source>
        <dbReference type="Pfam" id="PF00155"/>
    </source>
</evidence>
<reference evidence="6 7" key="1">
    <citation type="submission" date="2022-06" db="EMBL/GenBank/DDBJ databases">
        <title>New Species of the Genus Actinoplanes, ActinopZanes ferrugineus.</title>
        <authorList>
            <person name="Ding P."/>
        </authorList>
    </citation>
    <scope>NUCLEOTIDE SEQUENCE [LARGE SCALE GENOMIC DNA]</scope>
    <source>
        <strain evidence="6 7">TRM88003</strain>
    </source>
</reference>
<evidence type="ECO:0000256" key="3">
    <source>
        <dbReference type="ARBA" id="ARBA00022679"/>
    </source>
</evidence>
<dbReference type="GO" id="GO:0008483">
    <property type="term" value="F:transaminase activity"/>
    <property type="evidence" value="ECO:0007669"/>
    <property type="project" value="UniProtKB-KW"/>
</dbReference>
<dbReference type="SUPFAM" id="SSF53383">
    <property type="entry name" value="PLP-dependent transferases"/>
    <property type="match status" value="1"/>
</dbReference>
<evidence type="ECO:0000256" key="1">
    <source>
        <dbReference type="ARBA" id="ARBA00001933"/>
    </source>
</evidence>
<evidence type="ECO:0000256" key="2">
    <source>
        <dbReference type="ARBA" id="ARBA00013187"/>
    </source>
</evidence>
<keyword evidence="3" id="KW-0808">Transferase</keyword>
<dbReference type="InterPro" id="IPR015421">
    <property type="entry name" value="PyrdxlP-dep_Trfase_major"/>
</dbReference>
<dbReference type="Gene3D" id="3.90.1150.10">
    <property type="entry name" value="Aspartate Aminotransferase, domain 1"/>
    <property type="match status" value="1"/>
</dbReference>
<protein>
    <recommendedName>
        <fullName evidence="2">8-amino-7-oxononanoate synthase</fullName>
        <ecNumber evidence="2">2.3.1.47</ecNumber>
    </recommendedName>
</protein>
<dbReference type="EMBL" id="JAMYJR010000033">
    <property type="protein sequence ID" value="MCO8275002.1"/>
    <property type="molecule type" value="Genomic_DNA"/>
</dbReference>
<name>A0ABT1DW33_9ACTN</name>
<dbReference type="InterPro" id="IPR004839">
    <property type="entry name" value="Aminotransferase_I/II_large"/>
</dbReference>
<dbReference type="EC" id="2.3.1.47" evidence="2"/>
<keyword evidence="7" id="KW-1185">Reference proteome</keyword>
<evidence type="ECO:0000313" key="7">
    <source>
        <dbReference type="Proteomes" id="UP001523369"/>
    </source>
</evidence>
<evidence type="ECO:0000256" key="4">
    <source>
        <dbReference type="ARBA" id="ARBA00047715"/>
    </source>
</evidence>
<comment type="caution">
    <text evidence="6">The sequence shown here is derived from an EMBL/GenBank/DDBJ whole genome shotgun (WGS) entry which is preliminary data.</text>
</comment>
<gene>
    <name evidence="6" type="ORF">M1L60_30925</name>
</gene>
<dbReference type="PANTHER" id="PTHR13693">
    <property type="entry name" value="CLASS II AMINOTRANSFERASE/8-AMINO-7-OXONONANOATE SYNTHASE"/>
    <property type="match status" value="1"/>
</dbReference>
<comment type="cofactor">
    <cofactor evidence="1">
        <name>pyridoxal 5'-phosphate</name>
        <dbReference type="ChEBI" id="CHEBI:597326"/>
    </cofactor>
</comment>
<evidence type="ECO:0000313" key="6">
    <source>
        <dbReference type="EMBL" id="MCO8275002.1"/>
    </source>
</evidence>
<dbReference type="Pfam" id="PF00155">
    <property type="entry name" value="Aminotran_1_2"/>
    <property type="match status" value="1"/>
</dbReference>
<dbReference type="Proteomes" id="UP001523369">
    <property type="component" value="Unassembled WGS sequence"/>
</dbReference>
<keyword evidence="6" id="KW-0032">Aminotransferase</keyword>
<accession>A0ABT1DW33</accession>
<dbReference type="InterPro" id="IPR015424">
    <property type="entry name" value="PyrdxlP-dep_Trfase"/>
</dbReference>
<comment type="catalytic activity">
    <reaction evidence="4">
        <text>6-carboxyhexanoyl-[ACP] + L-alanine + H(+) = (8S)-8-amino-7-oxononanoate + holo-[ACP] + CO2</text>
        <dbReference type="Rhea" id="RHEA:42288"/>
        <dbReference type="Rhea" id="RHEA-COMP:9685"/>
        <dbReference type="Rhea" id="RHEA-COMP:9955"/>
        <dbReference type="ChEBI" id="CHEBI:15378"/>
        <dbReference type="ChEBI" id="CHEBI:16526"/>
        <dbReference type="ChEBI" id="CHEBI:57972"/>
        <dbReference type="ChEBI" id="CHEBI:64479"/>
        <dbReference type="ChEBI" id="CHEBI:78846"/>
        <dbReference type="ChEBI" id="CHEBI:149468"/>
        <dbReference type="EC" id="2.3.1.47"/>
    </reaction>
</comment>